<dbReference type="PANTHER" id="PTHR38706:SF2">
    <property type="match status" value="1"/>
</dbReference>
<dbReference type="Proteomes" id="UP000646548">
    <property type="component" value="Unassembled WGS sequence"/>
</dbReference>
<keyword evidence="3" id="KW-1185">Reference proteome</keyword>
<dbReference type="GeneTree" id="ENSGT00730000111690"/>
<dbReference type="PaxDb" id="30732-ENSOMEP00000010764"/>
<dbReference type="AlphaFoldDB" id="A0A3B3BZG8"/>
<reference evidence="2" key="1">
    <citation type="submission" date="2025-05" db="UniProtKB">
        <authorList>
            <consortium name="Ensembl"/>
        </authorList>
    </citation>
    <scope>IDENTIFICATION</scope>
</reference>
<reference evidence="1" key="2">
    <citation type="journal article" name="BMC Genomics">
        <title>Long-read sequencing and de novo genome assembly of marine medaka (Oryzias melastigma).</title>
        <authorList>
            <person name="Liang P."/>
            <person name="Saqib H.S.A."/>
            <person name="Ni X."/>
            <person name="Shen Y."/>
        </authorList>
    </citation>
    <scope>NUCLEOTIDE SEQUENCE</scope>
    <source>
        <strain evidence="1">Bigg-433</strain>
    </source>
</reference>
<organism evidence="2 3">
    <name type="scientific">Oryzias melastigma</name>
    <name type="common">Marine medaka</name>
    <dbReference type="NCBI Taxonomy" id="30732"/>
    <lineage>
        <taxon>Eukaryota</taxon>
        <taxon>Metazoa</taxon>
        <taxon>Chordata</taxon>
        <taxon>Craniata</taxon>
        <taxon>Vertebrata</taxon>
        <taxon>Euteleostomi</taxon>
        <taxon>Actinopterygii</taxon>
        <taxon>Neopterygii</taxon>
        <taxon>Teleostei</taxon>
        <taxon>Neoteleostei</taxon>
        <taxon>Acanthomorphata</taxon>
        <taxon>Ovalentaria</taxon>
        <taxon>Atherinomorphae</taxon>
        <taxon>Beloniformes</taxon>
        <taxon>Adrianichthyidae</taxon>
        <taxon>Oryziinae</taxon>
        <taxon>Oryzias</taxon>
    </lineage>
</organism>
<proteinExistence type="predicted"/>
<dbReference type="EMBL" id="WKFB01000006">
    <property type="protein sequence ID" value="KAF6739379.1"/>
    <property type="molecule type" value="Genomic_DNA"/>
</dbReference>
<accession>A0A3B3BZG8</accession>
<evidence type="ECO:0000313" key="2">
    <source>
        <dbReference type="Ensembl" id="ENSOMEP00000010764.1"/>
    </source>
</evidence>
<dbReference type="STRING" id="30732.ENSOMEP00000010764"/>
<evidence type="ECO:0000313" key="1">
    <source>
        <dbReference type="EMBL" id="KAF6739379.1"/>
    </source>
</evidence>
<dbReference type="PANTHER" id="PTHR38706">
    <property type="entry name" value="SI:CH211-198C19.1-RELATED"/>
    <property type="match status" value="1"/>
</dbReference>
<dbReference type="Proteomes" id="UP000261560">
    <property type="component" value="Unplaced"/>
</dbReference>
<dbReference type="OMA" id="LTQMGYY"/>
<protein>
    <submittedName>
        <fullName evidence="2">Uncharacterized LOC112157248</fullName>
    </submittedName>
</protein>
<dbReference type="Ensembl" id="ENSOMET00000032046.1">
    <property type="protein sequence ID" value="ENSOMEP00000010764.1"/>
    <property type="gene ID" value="ENSOMEG00000012050.1"/>
</dbReference>
<dbReference type="OrthoDB" id="8961033at2759"/>
<name>A0A3B3BZG8_ORYME</name>
<gene>
    <name evidence="1" type="ORF">FQA47_018206</name>
</gene>
<sequence>MVLWQLCTLEHLRTSSFGCPPPRHGLQLLFWFANDCVTSDPHIAMKLQSHVQPEEGDFGFHVFGNVEELLPALSKSTKRKKQLVYFVVGNLNADRYPAAASLPPYVRENYNSFGSYDCNNTDRIIISYQRSSRQVEAVYVTEHDDADLGRFRHDGTFQVGGELIRALQNPQLDLSAFLTQMGYYGDVEVMAGAAQVEPLVFSMMQNDPTGFFTEAFSRQMQINVEPFGCSRLSEYAGDCAAQCGVLQRRNRKHKASRKTRIARQTQVMSSWEPDGWSYEWEPVESYYPGCYRDDKKRPGGRGFSLRKMLLGVCAVYVAYRCLRWWLRSSSTDDWDKTIFRMFPRKPPTYPRAHVMLDYVY</sequence>
<evidence type="ECO:0000313" key="3">
    <source>
        <dbReference type="Proteomes" id="UP000261560"/>
    </source>
</evidence>